<dbReference type="InterPro" id="IPR022171">
    <property type="entry name" value="PPE_C"/>
</dbReference>
<dbReference type="EMBL" id="AP022614">
    <property type="protein sequence ID" value="BBZ43933.1"/>
    <property type="molecule type" value="Genomic_DNA"/>
</dbReference>
<dbReference type="OrthoDB" id="4764589at2"/>
<reference evidence="1 2" key="1">
    <citation type="journal article" date="2019" name="Emerg. Microbes Infect.">
        <title>Comprehensive subspecies identification of 175 nontuberculous mycobacteria species based on 7547 genomic profiles.</title>
        <authorList>
            <person name="Matsumoto Y."/>
            <person name="Kinjo T."/>
            <person name="Motooka D."/>
            <person name="Nabeya D."/>
            <person name="Jung N."/>
            <person name="Uechi K."/>
            <person name="Horii T."/>
            <person name="Iida T."/>
            <person name="Fujita J."/>
            <person name="Nakamura S."/>
        </authorList>
    </citation>
    <scope>NUCLEOTIDE SEQUENCE [LARGE SCALE GENOMIC DNA]</scope>
    <source>
        <strain evidence="1 2">JCM 14742</strain>
    </source>
</reference>
<dbReference type="InterPro" id="IPR038332">
    <property type="entry name" value="PPE_sf"/>
</dbReference>
<sequence>MSFVTTRVEALTGAAARLQTIGAAMADENAAAAMPTTGVAPAAADEVSALQAGLFSTYGSWYQHVSAQAAAIHRQLVSTLQANAGSYGETEAANQVTTASTPAQSLLSDLASSDSIIGTPIGFAQNFPAAASDLFSLGPGLTTTPSAVPPGVGIVSAAGPAIAADAVTPAGAATPGTAVVSATSGAAPSIGGMSAPPSWAAGGATAGPAPVTLTGAHWTNAATQPSSTTVPAGLPSAAAAGRGGSGFGAPRYGAKPTVMPRPTVV</sequence>
<dbReference type="RefSeq" id="WP_085271480.1">
    <property type="nucleotide sequence ID" value="NZ_AP022614.1"/>
</dbReference>
<dbReference type="AlphaFoldDB" id="A0A7I7YSE7"/>
<dbReference type="Gene3D" id="1.10.287.850">
    <property type="entry name" value="HP0062-like domain"/>
    <property type="match status" value="1"/>
</dbReference>
<evidence type="ECO:0000313" key="2">
    <source>
        <dbReference type="Proteomes" id="UP000467105"/>
    </source>
</evidence>
<protein>
    <submittedName>
        <fullName evidence="1">PE family protein</fullName>
    </submittedName>
</protein>
<gene>
    <name evidence="1" type="primary">PE27_1</name>
    <name evidence="1" type="ORF">MPRM_12140</name>
</gene>
<dbReference type="SUPFAM" id="SSF140459">
    <property type="entry name" value="PE/PPE dimer-like"/>
    <property type="match status" value="1"/>
</dbReference>
<keyword evidence="2" id="KW-1185">Reference proteome</keyword>
<accession>A0A7I7YSE7</accession>
<dbReference type="Pfam" id="PF12484">
    <property type="entry name" value="PPE-SVP"/>
    <property type="match status" value="1"/>
</dbReference>
<dbReference type="Pfam" id="PF00934">
    <property type="entry name" value="PE"/>
    <property type="match status" value="1"/>
</dbReference>
<evidence type="ECO:0000313" key="1">
    <source>
        <dbReference type="EMBL" id="BBZ43933.1"/>
    </source>
</evidence>
<dbReference type="Proteomes" id="UP000467105">
    <property type="component" value="Chromosome"/>
</dbReference>
<proteinExistence type="predicted"/>
<name>A0A7I7YSE7_9MYCO</name>
<organism evidence="1 2">
    <name type="scientific">Mycobacterium parmense</name>
    <dbReference type="NCBI Taxonomy" id="185642"/>
    <lineage>
        <taxon>Bacteria</taxon>
        <taxon>Bacillati</taxon>
        <taxon>Actinomycetota</taxon>
        <taxon>Actinomycetes</taxon>
        <taxon>Mycobacteriales</taxon>
        <taxon>Mycobacteriaceae</taxon>
        <taxon>Mycobacterium</taxon>
        <taxon>Mycobacterium simiae complex</taxon>
    </lineage>
</organism>
<dbReference type="InterPro" id="IPR000084">
    <property type="entry name" value="PE-PGRS_N"/>
</dbReference>